<gene>
    <name evidence="5" type="ORF">H8707_14790</name>
</gene>
<evidence type="ECO:0000313" key="6">
    <source>
        <dbReference type="Proteomes" id="UP000601171"/>
    </source>
</evidence>
<dbReference type="SUPFAM" id="SSF46894">
    <property type="entry name" value="C-terminal effector domain of the bipartite response regulators"/>
    <property type="match status" value="1"/>
</dbReference>
<dbReference type="GO" id="GO:0006355">
    <property type="term" value="P:regulation of DNA-templated transcription"/>
    <property type="evidence" value="ECO:0007669"/>
    <property type="project" value="InterPro"/>
</dbReference>
<name>A0A926F073_9FIRM</name>
<accession>A0A926F073</accession>
<dbReference type="InterPro" id="IPR016032">
    <property type="entry name" value="Sig_transdc_resp-reg_C-effctor"/>
</dbReference>
<evidence type="ECO:0000313" key="5">
    <source>
        <dbReference type="EMBL" id="MBC8589480.1"/>
    </source>
</evidence>
<dbReference type="RefSeq" id="WP_262430947.1">
    <property type="nucleotide sequence ID" value="NZ_JACRTG010000034.1"/>
</dbReference>
<dbReference type="Pfam" id="PF00196">
    <property type="entry name" value="GerE"/>
    <property type="match status" value="1"/>
</dbReference>
<sequence length="249" mass="29128">MKNNMNLPWKEIYDFILSCSSVHELKAFSIEVLTGLQKLCEFDQSLVYFLDGNRKVTNQYLMNIDKQWSSLYLEYYSKTDSGRYRLDKDVREGPENPLINIISWEKEPSNEFVPEYINSRGIKYSLGFVLYDLNGISRTIFSLDKSKNENFKEDECNILNLSIPILNNLHKKFFIHNNNKKDVNQIAWETTNLTSREVEIANLLCQGLTPETISKSLYITKSTTYKHISNIYKKMQVSSMQELLLRLMG</sequence>
<dbReference type="InterPro" id="IPR000792">
    <property type="entry name" value="Tscrpt_reg_LuxR_C"/>
</dbReference>
<dbReference type="AlphaFoldDB" id="A0A926F073"/>
<protein>
    <submittedName>
        <fullName evidence="5">Helix-turn-helix transcriptional regulator</fullName>
    </submittedName>
</protein>
<dbReference type="CDD" id="cd06170">
    <property type="entry name" value="LuxR_C_like"/>
    <property type="match status" value="1"/>
</dbReference>
<comment type="caution">
    <text evidence="5">The sequence shown here is derived from an EMBL/GenBank/DDBJ whole genome shotgun (WGS) entry which is preliminary data.</text>
</comment>
<evidence type="ECO:0000256" key="3">
    <source>
        <dbReference type="ARBA" id="ARBA00023163"/>
    </source>
</evidence>
<dbReference type="PRINTS" id="PR00038">
    <property type="entry name" value="HTHLUXR"/>
</dbReference>
<dbReference type="PANTHER" id="PTHR44688">
    <property type="entry name" value="DNA-BINDING TRANSCRIPTIONAL ACTIVATOR DEVR_DOSR"/>
    <property type="match status" value="1"/>
</dbReference>
<keyword evidence="2" id="KW-0238">DNA-binding</keyword>
<dbReference type="PANTHER" id="PTHR44688:SF16">
    <property type="entry name" value="DNA-BINDING TRANSCRIPTIONAL ACTIVATOR DEVR_DOSR"/>
    <property type="match status" value="1"/>
</dbReference>
<reference evidence="5" key="1">
    <citation type="submission" date="2020-08" db="EMBL/GenBank/DDBJ databases">
        <title>Genome public.</title>
        <authorList>
            <person name="Liu C."/>
            <person name="Sun Q."/>
        </authorList>
    </citation>
    <scope>NUCLEOTIDE SEQUENCE</scope>
    <source>
        <strain evidence="5">BX21</strain>
    </source>
</reference>
<evidence type="ECO:0000256" key="2">
    <source>
        <dbReference type="ARBA" id="ARBA00023125"/>
    </source>
</evidence>
<dbReference type="GO" id="GO:0003677">
    <property type="term" value="F:DNA binding"/>
    <property type="evidence" value="ECO:0007669"/>
    <property type="project" value="UniProtKB-KW"/>
</dbReference>
<dbReference type="EMBL" id="JACRTG010000034">
    <property type="protein sequence ID" value="MBC8589480.1"/>
    <property type="molecule type" value="Genomic_DNA"/>
</dbReference>
<evidence type="ECO:0000259" key="4">
    <source>
        <dbReference type="PROSITE" id="PS50043"/>
    </source>
</evidence>
<keyword evidence="3" id="KW-0804">Transcription</keyword>
<organism evidence="5 6">
    <name type="scientific">Paratissierella segnis</name>
    <dbReference type="NCBI Taxonomy" id="2763679"/>
    <lineage>
        <taxon>Bacteria</taxon>
        <taxon>Bacillati</taxon>
        <taxon>Bacillota</taxon>
        <taxon>Tissierellia</taxon>
        <taxon>Tissierellales</taxon>
        <taxon>Tissierellaceae</taxon>
        <taxon>Paratissierella</taxon>
    </lineage>
</organism>
<dbReference type="InterPro" id="IPR036388">
    <property type="entry name" value="WH-like_DNA-bd_sf"/>
</dbReference>
<keyword evidence="6" id="KW-1185">Reference proteome</keyword>
<dbReference type="Gene3D" id="1.10.10.10">
    <property type="entry name" value="Winged helix-like DNA-binding domain superfamily/Winged helix DNA-binding domain"/>
    <property type="match status" value="1"/>
</dbReference>
<dbReference type="SMART" id="SM00421">
    <property type="entry name" value="HTH_LUXR"/>
    <property type="match status" value="1"/>
</dbReference>
<evidence type="ECO:0000256" key="1">
    <source>
        <dbReference type="ARBA" id="ARBA00023015"/>
    </source>
</evidence>
<dbReference type="Proteomes" id="UP000601171">
    <property type="component" value="Unassembled WGS sequence"/>
</dbReference>
<proteinExistence type="predicted"/>
<dbReference type="PROSITE" id="PS50043">
    <property type="entry name" value="HTH_LUXR_2"/>
    <property type="match status" value="1"/>
</dbReference>
<keyword evidence="1" id="KW-0805">Transcription regulation</keyword>
<feature type="domain" description="HTH luxR-type" evidence="4">
    <location>
        <begin position="186"/>
        <end position="249"/>
    </location>
</feature>